<feature type="non-terminal residue" evidence="1">
    <location>
        <position position="1"/>
    </location>
</feature>
<accession>A0A9J5WX95</accession>
<evidence type="ECO:0000313" key="2">
    <source>
        <dbReference type="Proteomes" id="UP000824120"/>
    </source>
</evidence>
<reference evidence="1 2" key="1">
    <citation type="submission" date="2020-09" db="EMBL/GenBank/DDBJ databases">
        <title>De no assembly of potato wild relative species, Solanum commersonii.</title>
        <authorList>
            <person name="Cho K."/>
        </authorList>
    </citation>
    <scope>NUCLEOTIDE SEQUENCE [LARGE SCALE GENOMIC DNA]</scope>
    <source>
        <strain evidence="1">LZ3.2</strain>
        <tissue evidence="1">Leaf</tissue>
    </source>
</reference>
<evidence type="ECO:0000313" key="1">
    <source>
        <dbReference type="EMBL" id="KAG5580419.1"/>
    </source>
</evidence>
<dbReference type="Proteomes" id="UP000824120">
    <property type="component" value="Chromosome 10"/>
</dbReference>
<protein>
    <submittedName>
        <fullName evidence="1">Uncharacterized protein</fullName>
    </submittedName>
</protein>
<dbReference type="EMBL" id="JACXVP010000010">
    <property type="protein sequence ID" value="KAG5580419.1"/>
    <property type="molecule type" value="Genomic_DNA"/>
</dbReference>
<sequence length="113" mass="13090">INLEKNEENFRTYRDVSNMCELAPPYWDDTPSINQEQRLSAVLIRVAIAVITLECLGVVGVEFPLFPCFVWCDYYPDLHVCIRVSLDISLAAPVLWPEVDLELDICLLMYFLY</sequence>
<keyword evidence="2" id="KW-1185">Reference proteome</keyword>
<name>A0A9J5WX95_SOLCO</name>
<proteinExistence type="predicted"/>
<organism evidence="1 2">
    <name type="scientific">Solanum commersonii</name>
    <name type="common">Commerson's wild potato</name>
    <name type="synonym">Commerson's nightshade</name>
    <dbReference type="NCBI Taxonomy" id="4109"/>
    <lineage>
        <taxon>Eukaryota</taxon>
        <taxon>Viridiplantae</taxon>
        <taxon>Streptophyta</taxon>
        <taxon>Embryophyta</taxon>
        <taxon>Tracheophyta</taxon>
        <taxon>Spermatophyta</taxon>
        <taxon>Magnoliopsida</taxon>
        <taxon>eudicotyledons</taxon>
        <taxon>Gunneridae</taxon>
        <taxon>Pentapetalae</taxon>
        <taxon>asterids</taxon>
        <taxon>lamiids</taxon>
        <taxon>Solanales</taxon>
        <taxon>Solanaceae</taxon>
        <taxon>Solanoideae</taxon>
        <taxon>Solaneae</taxon>
        <taxon>Solanum</taxon>
    </lineage>
</organism>
<gene>
    <name evidence="1" type="ORF">H5410_051046</name>
</gene>
<dbReference type="AlphaFoldDB" id="A0A9J5WX95"/>
<comment type="caution">
    <text evidence="1">The sequence shown here is derived from an EMBL/GenBank/DDBJ whole genome shotgun (WGS) entry which is preliminary data.</text>
</comment>